<sequence>MNTPLSILLYIAMAAVFIILVFGLVNLFSKSDKQPSRSNKLMRLRVLVQFIAIILLVAIGFSSGVIG</sequence>
<evidence type="ECO:0000313" key="7">
    <source>
        <dbReference type="Proteomes" id="UP001596492"/>
    </source>
</evidence>
<dbReference type="PROSITE" id="PS51503">
    <property type="entry name" value="HIG1"/>
    <property type="match status" value="1"/>
</dbReference>
<gene>
    <name evidence="6" type="ORF">ACFQS8_10555</name>
</gene>
<protein>
    <submittedName>
        <fullName evidence="6">Twin transmembrane helix small protein</fullName>
    </submittedName>
</protein>
<evidence type="ECO:0000313" key="6">
    <source>
        <dbReference type="EMBL" id="MFC7292056.1"/>
    </source>
</evidence>
<accession>A0ABW2ILM2</accession>
<keyword evidence="7" id="KW-1185">Reference proteome</keyword>
<evidence type="ECO:0000256" key="4">
    <source>
        <dbReference type="SAM" id="Phobius"/>
    </source>
</evidence>
<keyword evidence="2 4" id="KW-1133">Transmembrane helix</keyword>
<dbReference type="RefSeq" id="WP_382167297.1">
    <property type="nucleotide sequence ID" value="NZ_JBHTBR010000005.1"/>
</dbReference>
<reference evidence="7" key="1">
    <citation type="journal article" date="2019" name="Int. J. Syst. Evol. Microbiol.">
        <title>The Global Catalogue of Microorganisms (GCM) 10K type strain sequencing project: providing services to taxonomists for standard genome sequencing and annotation.</title>
        <authorList>
            <consortium name="The Broad Institute Genomics Platform"/>
            <consortium name="The Broad Institute Genome Sequencing Center for Infectious Disease"/>
            <person name="Wu L."/>
            <person name="Ma J."/>
        </authorList>
    </citation>
    <scope>NUCLEOTIDE SEQUENCE [LARGE SCALE GENOMIC DNA]</scope>
    <source>
        <strain evidence="7">CCUG 51308</strain>
    </source>
</reference>
<feature type="transmembrane region" description="Helical" evidence="4">
    <location>
        <begin position="46"/>
        <end position="66"/>
    </location>
</feature>
<dbReference type="InterPro" id="IPR007667">
    <property type="entry name" value="Hypoxia_induced_domain"/>
</dbReference>
<name>A0ABW2ILM2_9PROT</name>
<evidence type="ECO:0000256" key="3">
    <source>
        <dbReference type="ARBA" id="ARBA00023136"/>
    </source>
</evidence>
<organism evidence="6 7">
    <name type="scientific">Hirschia litorea</name>
    <dbReference type="NCBI Taxonomy" id="1199156"/>
    <lineage>
        <taxon>Bacteria</taxon>
        <taxon>Pseudomonadati</taxon>
        <taxon>Pseudomonadota</taxon>
        <taxon>Alphaproteobacteria</taxon>
        <taxon>Hyphomonadales</taxon>
        <taxon>Hyphomonadaceae</taxon>
        <taxon>Hirschia</taxon>
    </lineage>
</organism>
<comment type="caution">
    <text evidence="6">The sequence shown here is derived from an EMBL/GenBank/DDBJ whole genome shotgun (WGS) entry which is preliminary data.</text>
</comment>
<evidence type="ECO:0000256" key="2">
    <source>
        <dbReference type="ARBA" id="ARBA00022989"/>
    </source>
</evidence>
<evidence type="ECO:0000256" key="1">
    <source>
        <dbReference type="ARBA" id="ARBA00022692"/>
    </source>
</evidence>
<dbReference type="NCBIfam" id="NF033233">
    <property type="entry name" value="twin_helix"/>
    <property type="match status" value="1"/>
</dbReference>
<dbReference type="Gene3D" id="6.10.140.1320">
    <property type="match status" value="1"/>
</dbReference>
<evidence type="ECO:0000259" key="5">
    <source>
        <dbReference type="PROSITE" id="PS51503"/>
    </source>
</evidence>
<dbReference type="Proteomes" id="UP001596492">
    <property type="component" value="Unassembled WGS sequence"/>
</dbReference>
<dbReference type="EMBL" id="JBHTBR010000005">
    <property type="protein sequence ID" value="MFC7292056.1"/>
    <property type="molecule type" value="Genomic_DNA"/>
</dbReference>
<feature type="domain" description="HIG1" evidence="5">
    <location>
        <begin position="1"/>
        <end position="67"/>
    </location>
</feature>
<keyword evidence="3 4" id="KW-0472">Membrane</keyword>
<proteinExistence type="predicted"/>
<keyword evidence="1 4" id="KW-0812">Transmembrane</keyword>
<dbReference type="Pfam" id="PF04588">
    <property type="entry name" value="HIG_1_N"/>
    <property type="match status" value="1"/>
</dbReference>
<feature type="transmembrane region" description="Helical" evidence="4">
    <location>
        <begin position="6"/>
        <end position="25"/>
    </location>
</feature>